<evidence type="ECO:0000256" key="12">
    <source>
        <dbReference type="ARBA" id="ARBA00023136"/>
    </source>
</evidence>
<evidence type="ECO:0000256" key="7">
    <source>
        <dbReference type="ARBA" id="ARBA00022538"/>
    </source>
</evidence>
<dbReference type="GO" id="GO:0015297">
    <property type="term" value="F:antiporter activity"/>
    <property type="evidence" value="ECO:0007669"/>
    <property type="project" value="UniProtKB-KW"/>
</dbReference>
<feature type="transmembrane region" description="Helical" evidence="13">
    <location>
        <begin position="148"/>
        <end position="171"/>
    </location>
</feature>
<feature type="transmembrane region" description="Helical" evidence="13">
    <location>
        <begin position="295"/>
        <end position="313"/>
    </location>
</feature>
<dbReference type="STRING" id="445709.ABW99_01410"/>
<dbReference type="Proteomes" id="UP000036700">
    <property type="component" value="Chromosome"/>
</dbReference>
<evidence type="ECO:0000256" key="9">
    <source>
        <dbReference type="ARBA" id="ARBA00022958"/>
    </source>
</evidence>
<dbReference type="GO" id="GO:0005886">
    <property type="term" value="C:plasma membrane"/>
    <property type="evidence" value="ECO:0007669"/>
    <property type="project" value="UniProtKB-SubCell"/>
</dbReference>
<dbReference type="EMBL" id="CP011568">
    <property type="protein sequence ID" value="AKJ67081.1"/>
    <property type="molecule type" value="Genomic_DNA"/>
</dbReference>
<dbReference type="RefSeq" id="WP_047212618.1">
    <property type="nucleotide sequence ID" value="NZ_CP011568.3"/>
</dbReference>
<keyword evidence="4" id="KW-0050">Antiport</keyword>
<feature type="transmembrane region" description="Helical" evidence="13">
    <location>
        <begin position="183"/>
        <end position="202"/>
    </location>
</feature>
<dbReference type="NCBIfam" id="NF002924">
    <property type="entry name" value="PRK03562.1"/>
    <property type="match status" value="1"/>
</dbReference>
<dbReference type="InterPro" id="IPR036291">
    <property type="entry name" value="NAD(P)-bd_dom_sf"/>
</dbReference>
<proteinExistence type="inferred from homology"/>
<evidence type="ECO:0000313" key="16">
    <source>
        <dbReference type="Proteomes" id="UP000036700"/>
    </source>
</evidence>
<evidence type="ECO:0000256" key="11">
    <source>
        <dbReference type="ARBA" id="ARBA00023065"/>
    </source>
</evidence>
<comment type="similarity">
    <text evidence="2">Belongs to the monovalent cation:proton antiporter 2 (CPA2) transporter (TC 2.A.37) family.</text>
</comment>
<keyword evidence="10 13" id="KW-1133">Transmembrane helix</keyword>
<keyword evidence="16" id="KW-1185">Reference proteome</keyword>
<keyword evidence="8 13" id="KW-0812">Transmembrane</keyword>
<feature type="transmembrane region" description="Helical" evidence="13">
    <location>
        <begin position="325"/>
        <end position="347"/>
    </location>
</feature>
<sequence>MEQHTVLTNVLIYFGAAVAAVAVARAVGLGSVLGYLIAGVAIGPWALGLVRNVQTILHFSEFGVVMMMFLIGLELEPRRLWSLRRGIFGYGGLQMAACALAIYLLGMMLGASWRVALVAALGLSLSSTAIALAILGERNLRNSPAGTVSFGILLFQDIAAIPLIALLPLLGGIGTPGGGHWPAIARAVAVIAAVVLGGRFLLRPALRKIAALDAREIFTAFALFLVAGLAYLMQSVGVSMALGTFLGGVLLADSEYKHALEADIEPFKGLLLGLFFMAVGMSIDFGIFVAHPWQVIGLVLLLCAVKTVVLTLVSRAMAVARPQRLLFAFVLSQGGEFAFVVFAAAAAGRIIPAATASLLTLVVALSMVMTPLLMVLHDRLIAPRANRRDARPDDTIASQHNPVLIAGFGRFGQIVGRLLYSQGIGVTVLDHDPDQIDMLREFGLKVFYGDAGRMDLLDSAGAAEAKILVVAIDGVDESLALIDRVRERFPHLRIYCRARNVSHIYQLMDRQVHVIERETFESSLRLGRAVLEGLGHDPFEARSIALKFRRHNIDSIGRVYPFYKNRKALVSSAREGREELEEMFRRDRERRQAAHGEAWF</sequence>
<dbReference type="GO" id="GO:0006813">
    <property type="term" value="P:potassium ion transport"/>
    <property type="evidence" value="ECO:0007669"/>
    <property type="project" value="UniProtKB-KW"/>
</dbReference>
<feature type="transmembrane region" description="Helical" evidence="13">
    <location>
        <begin position="353"/>
        <end position="376"/>
    </location>
</feature>
<dbReference type="FunFam" id="1.20.1530.20:FF:000001">
    <property type="entry name" value="Glutathione-regulated potassium-efflux system protein KefB"/>
    <property type="match status" value="1"/>
</dbReference>
<evidence type="ECO:0000256" key="6">
    <source>
        <dbReference type="ARBA" id="ARBA00022519"/>
    </source>
</evidence>
<dbReference type="SUPFAM" id="SSF51735">
    <property type="entry name" value="NAD(P)-binding Rossmann-fold domains"/>
    <property type="match status" value="1"/>
</dbReference>
<feature type="transmembrane region" description="Helical" evidence="13">
    <location>
        <begin position="32"/>
        <end position="50"/>
    </location>
</feature>
<dbReference type="InterPro" id="IPR003148">
    <property type="entry name" value="RCK_N"/>
</dbReference>
<dbReference type="Gene3D" id="3.40.50.720">
    <property type="entry name" value="NAD(P)-binding Rossmann-like Domain"/>
    <property type="match status" value="1"/>
</dbReference>
<evidence type="ECO:0000256" key="3">
    <source>
        <dbReference type="ARBA" id="ARBA00022448"/>
    </source>
</evidence>
<keyword evidence="6" id="KW-0997">Cell inner membrane</keyword>
<protein>
    <submittedName>
        <fullName evidence="15">Potassium transporter KefC</fullName>
    </submittedName>
</protein>
<dbReference type="GO" id="GO:0008324">
    <property type="term" value="F:monoatomic cation transmembrane transporter activity"/>
    <property type="evidence" value="ECO:0007669"/>
    <property type="project" value="InterPro"/>
</dbReference>
<dbReference type="KEGG" id="ptx:ABW99_01410"/>
<evidence type="ECO:0000256" key="10">
    <source>
        <dbReference type="ARBA" id="ARBA00022989"/>
    </source>
</evidence>
<dbReference type="Pfam" id="PF00999">
    <property type="entry name" value="Na_H_Exchanger"/>
    <property type="match status" value="1"/>
</dbReference>
<dbReference type="InterPro" id="IPR038770">
    <property type="entry name" value="Na+/solute_symporter_sf"/>
</dbReference>
<evidence type="ECO:0000256" key="1">
    <source>
        <dbReference type="ARBA" id="ARBA00004429"/>
    </source>
</evidence>
<dbReference type="PROSITE" id="PS51201">
    <property type="entry name" value="RCK_N"/>
    <property type="match status" value="1"/>
</dbReference>
<keyword evidence="3" id="KW-0813">Transport</keyword>
<dbReference type="PANTHER" id="PTHR46157">
    <property type="entry name" value="K(+) EFFLUX ANTIPORTER 3, CHLOROPLASTIC"/>
    <property type="match status" value="1"/>
</dbReference>
<dbReference type="FunFam" id="3.40.50.720:FF:000036">
    <property type="entry name" value="Glutathione-regulated potassium-efflux system protein KefB"/>
    <property type="match status" value="1"/>
</dbReference>
<dbReference type="PATRIC" id="fig|445709.3.peg.311"/>
<evidence type="ECO:0000256" key="2">
    <source>
        <dbReference type="ARBA" id="ARBA00005551"/>
    </source>
</evidence>
<keyword evidence="9" id="KW-0630">Potassium</keyword>
<dbReference type="Pfam" id="PF02254">
    <property type="entry name" value="TrkA_N"/>
    <property type="match status" value="1"/>
</dbReference>
<keyword evidence="11" id="KW-0406">Ion transport</keyword>
<dbReference type="InterPro" id="IPR004771">
    <property type="entry name" value="K/H_exchanger"/>
</dbReference>
<dbReference type="AlphaFoldDB" id="A0A0G3EQV6"/>
<dbReference type="PANTHER" id="PTHR46157:SF3">
    <property type="entry name" value="GLUTATHIONE-REGULATED POTASSIUM-EFFLUX SYSTEM PROTEIN KEFC"/>
    <property type="match status" value="1"/>
</dbReference>
<evidence type="ECO:0000256" key="8">
    <source>
        <dbReference type="ARBA" id="ARBA00022692"/>
    </source>
</evidence>
<feature type="transmembrane region" description="Helical" evidence="13">
    <location>
        <begin position="115"/>
        <end position="136"/>
    </location>
</feature>
<dbReference type="Gene3D" id="1.20.1530.20">
    <property type="match status" value="1"/>
</dbReference>
<feature type="transmembrane region" description="Helical" evidence="13">
    <location>
        <begin position="87"/>
        <end position="109"/>
    </location>
</feature>
<dbReference type="OrthoDB" id="9781411at2"/>
<keyword evidence="7" id="KW-0633">Potassium transport</keyword>
<name>A0A0G3EQV6_9BURK</name>
<comment type="subcellular location">
    <subcellularLocation>
        <location evidence="1">Cell inner membrane</location>
        <topology evidence="1">Multi-pass membrane protein</topology>
    </subcellularLocation>
</comment>
<evidence type="ECO:0000256" key="4">
    <source>
        <dbReference type="ARBA" id="ARBA00022449"/>
    </source>
</evidence>
<evidence type="ECO:0000313" key="15">
    <source>
        <dbReference type="EMBL" id="AKJ67081.1"/>
    </source>
</evidence>
<gene>
    <name evidence="15" type="ORF">ABW99_01410</name>
</gene>
<feature type="transmembrane region" description="Helical" evidence="13">
    <location>
        <begin position="56"/>
        <end position="75"/>
    </location>
</feature>
<dbReference type="InterPro" id="IPR006153">
    <property type="entry name" value="Cation/H_exchanger_TM"/>
</dbReference>
<dbReference type="NCBIfam" id="TIGR00932">
    <property type="entry name" value="2a37"/>
    <property type="match status" value="1"/>
</dbReference>
<feature type="domain" description="RCK N-terminal" evidence="14">
    <location>
        <begin position="400"/>
        <end position="519"/>
    </location>
</feature>
<evidence type="ECO:0000256" key="13">
    <source>
        <dbReference type="SAM" id="Phobius"/>
    </source>
</evidence>
<reference evidence="16" key="1">
    <citation type="submission" date="2015-06" db="EMBL/GenBank/DDBJ databases">
        <authorList>
            <person name="Lim Y.L."/>
            <person name="Ee R."/>
            <person name="Yong D."/>
            <person name="How K.Y."/>
            <person name="Yin W.F."/>
            <person name="Chan K.G."/>
        </authorList>
    </citation>
    <scope>NUCLEOTIDE SEQUENCE [LARGE SCALE GENOMIC DNA]</scope>
    <source>
        <strain evidence="16">DSM 25325</strain>
    </source>
</reference>
<dbReference type="GO" id="GO:1902600">
    <property type="term" value="P:proton transmembrane transport"/>
    <property type="evidence" value="ECO:0007669"/>
    <property type="project" value="InterPro"/>
</dbReference>
<keyword evidence="12 13" id="KW-0472">Membrane</keyword>
<evidence type="ECO:0000256" key="5">
    <source>
        <dbReference type="ARBA" id="ARBA00022475"/>
    </source>
</evidence>
<feature type="transmembrane region" description="Helical" evidence="13">
    <location>
        <begin position="268"/>
        <end position="289"/>
    </location>
</feature>
<accession>A0A0G3EQV6</accession>
<evidence type="ECO:0000259" key="14">
    <source>
        <dbReference type="PROSITE" id="PS51201"/>
    </source>
</evidence>
<organism evidence="15 16">
    <name type="scientific">Pandoraea thiooxydans</name>
    <dbReference type="NCBI Taxonomy" id="445709"/>
    <lineage>
        <taxon>Bacteria</taxon>
        <taxon>Pseudomonadati</taxon>
        <taxon>Pseudomonadota</taxon>
        <taxon>Betaproteobacteria</taxon>
        <taxon>Burkholderiales</taxon>
        <taxon>Burkholderiaceae</taxon>
        <taxon>Pandoraea</taxon>
    </lineage>
</organism>
<keyword evidence="5" id="KW-1003">Cell membrane</keyword>